<dbReference type="AlphaFoldDB" id="A0A198AJ72"/>
<dbReference type="Gene3D" id="3.50.50.60">
    <property type="entry name" value="FAD/NAD(P)-binding domain"/>
    <property type="match status" value="2"/>
</dbReference>
<dbReference type="InterPro" id="IPR023753">
    <property type="entry name" value="FAD/NAD-binding_dom"/>
</dbReference>
<dbReference type="PRINTS" id="PR00368">
    <property type="entry name" value="FADPNR"/>
</dbReference>
<evidence type="ECO:0000256" key="4">
    <source>
        <dbReference type="ARBA" id="ARBA00022857"/>
    </source>
</evidence>
<comment type="similarity">
    <text evidence="1 11">Belongs to the class-I pyridine nucleotide-disulfide oxidoreductase family.</text>
</comment>
<protein>
    <submittedName>
        <fullName evidence="14">Pyridine nucleotide-disulfide oxidoreductase</fullName>
    </submittedName>
</protein>
<dbReference type="PANTHER" id="PTHR43014">
    <property type="entry name" value="MERCURIC REDUCTASE"/>
    <property type="match status" value="1"/>
</dbReference>
<dbReference type="Pfam" id="PF02852">
    <property type="entry name" value="Pyr_redox_dim"/>
    <property type="match status" value="1"/>
</dbReference>
<name>A0A198AJ72_9BACL</name>
<evidence type="ECO:0000256" key="8">
    <source>
        <dbReference type="PIRSR" id="PIRSR000350-2"/>
    </source>
</evidence>
<dbReference type="PIRSF" id="PIRSF000350">
    <property type="entry name" value="Mercury_reductase_MerA"/>
    <property type="match status" value="1"/>
</dbReference>
<evidence type="ECO:0000256" key="2">
    <source>
        <dbReference type="ARBA" id="ARBA00022630"/>
    </source>
</evidence>
<dbReference type="OrthoDB" id="9800167at2"/>
<dbReference type="InterPro" id="IPR001100">
    <property type="entry name" value="Pyr_nuc-diS_OxRdtase"/>
</dbReference>
<dbReference type="PANTHER" id="PTHR43014:SF4">
    <property type="entry name" value="PYRIDINE NUCLEOTIDE-DISULFIDE OXIDOREDUCTASE RCLA-RELATED"/>
    <property type="match status" value="1"/>
</dbReference>
<keyword evidence="15" id="KW-1185">Reference proteome</keyword>
<evidence type="ECO:0000259" key="13">
    <source>
        <dbReference type="Pfam" id="PF07992"/>
    </source>
</evidence>
<feature type="binding site" evidence="9">
    <location>
        <position position="52"/>
    </location>
    <ligand>
        <name>FAD</name>
        <dbReference type="ChEBI" id="CHEBI:57692"/>
    </ligand>
</feature>
<evidence type="ECO:0000256" key="11">
    <source>
        <dbReference type="RuleBase" id="RU003691"/>
    </source>
</evidence>
<keyword evidence="4" id="KW-0521">NADP</keyword>
<dbReference type="FunFam" id="3.30.390.30:FF:000001">
    <property type="entry name" value="Dihydrolipoyl dehydrogenase"/>
    <property type="match status" value="1"/>
</dbReference>
<evidence type="ECO:0000256" key="3">
    <source>
        <dbReference type="ARBA" id="ARBA00022827"/>
    </source>
</evidence>
<keyword evidence="7 11" id="KW-0676">Redox-active center</keyword>
<dbReference type="SUPFAM" id="SSF55424">
    <property type="entry name" value="FAD/NAD-linked reductases, dimerisation (C-terminal) domain"/>
    <property type="match status" value="1"/>
</dbReference>
<feature type="binding site" evidence="9">
    <location>
        <position position="268"/>
    </location>
    <ligand>
        <name>NAD(+)</name>
        <dbReference type="ChEBI" id="CHEBI:57540"/>
    </ligand>
</feature>
<keyword evidence="6" id="KW-1015">Disulfide bond</keyword>
<comment type="caution">
    <text evidence="14">The sequence shown here is derived from an EMBL/GenBank/DDBJ whole genome shotgun (WGS) entry which is preliminary data.</text>
</comment>
<dbReference type="InterPro" id="IPR016156">
    <property type="entry name" value="FAD/NAD-linked_Rdtase_dimer_sf"/>
</dbReference>
<dbReference type="EMBL" id="LYPB01000048">
    <property type="protein sequence ID" value="OAS21534.1"/>
    <property type="molecule type" value="Genomic_DNA"/>
</dbReference>
<dbReference type="InterPro" id="IPR004099">
    <property type="entry name" value="Pyr_nucl-diS_OxRdtase_dimer"/>
</dbReference>
<evidence type="ECO:0000256" key="10">
    <source>
        <dbReference type="PIRSR" id="PIRSR000350-4"/>
    </source>
</evidence>
<evidence type="ECO:0000313" key="15">
    <source>
        <dbReference type="Proteomes" id="UP000078454"/>
    </source>
</evidence>
<dbReference type="InterPro" id="IPR012999">
    <property type="entry name" value="Pyr_OxRdtase_I_AS"/>
</dbReference>
<dbReference type="GO" id="GO:0050660">
    <property type="term" value="F:flavin adenine dinucleotide binding"/>
    <property type="evidence" value="ECO:0007669"/>
    <property type="project" value="TreeGrafter"/>
</dbReference>
<dbReference type="STRING" id="1850517.A8708_16500"/>
<sequence>MKKYEAIIIGFGKGGKTLAATLAKRGQEVAIIEQSKLMYGGTCINIGCIPTKALVHYSKHSQLSHLKQFDDKAAAYRIAIDKKTALISTLRQKNYDNLDNLDKVTIYTGKATFSSQHEISIQSDEKSTTIYGEKIYINTGASTIIPAIEGISESEHVYTSTSIMELTSLPKRLIVLGAGYIGLEFSSMYANFGSELVVLDKHSEFLSREDRDIAKALQSTLEKKGIEFKLGTEVQSIHDSEQGVVVTYRDNENKTHELYADAVLVAAGRKPNTEGLQLQKAGVQVTERGAIQVNERLQTTTTHIYAMGDVVGGLQFTYISLDDQRIIVDNLFGTKQRTTEDRLHVPYSVFTDPPLSRVGLSEEQALAQGYEINKATMPAAAIPRAKLMEETDGLLKAIVDAKTGLILGCSLFCSDSHEMINIVQIAMETGQSYTYLRDHIFTHPTMSESLNDLFQLIP</sequence>
<feature type="domain" description="Pyridine nucleotide-disulphide oxidoreductase dimerisation" evidence="12">
    <location>
        <begin position="345"/>
        <end position="452"/>
    </location>
</feature>
<dbReference type="Gene3D" id="3.30.390.30">
    <property type="match status" value="1"/>
</dbReference>
<evidence type="ECO:0000256" key="6">
    <source>
        <dbReference type="ARBA" id="ARBA00023157"/>
    </source>
</evidence>
<feature type="binding site" evidence="9">
    <location>
        <position position="309"/>
    </location>
    <ligand>
        <name>FAD</name>
        <dbReference type="ChEBI" id="CHEBI:57692"/>
    </ligand>
</feature>
<dbReference type="InterPro" id="IPR036188">
    <property type="entry name" value="FAD/NAD-bd_sf"/>
</dbReference>
<evidence type="ECO:0000256" key="5">
    <source>
        <dbReference type="ARBA" id="ARBA00023002"/>
    </source>
</evidence>
<comment type="cofactor">
    <cofactor evidence="9">
        <name>FAD</name>
        <dbReference type="ChEBI" id="CHEBI:57692"/>
    </cofactor>
    <text evidence="9">Binds 1 FAD per subunit.</text>
</comment>
<dbReference type="PRINTS" id="PR00411">
    <property type="entry name" value="PNDRDTASEI"/>
</dbReference>
<reference evidence="14 15" key="1">
    <citation type="submission" date="2016-05" db="EMBL/GenBank/DDBJ databases">
        <title>Paenibacillus sp. 1ZS3-15 nov., isolated from the rhizosphere soil.</title>
        <authorList>
            <person name="Zhang X.X."/>
            <person name="Zhang J."/>
        </authorList>
    </citation>
    <scope>NUCLEOTIDE SEQUENCE [LARGE SCALE GENOMIC DNA]</scope>
    <source>
        <strain evidence="14 15">1ZS3-15</strain>
    </source>
</reference>
<keyword evidence="3 9" id="KW-0274">FAD</keyword>
<evidence type="ECO:0000259" key="12">
    <source>
        <dbReference type="Pfam" id="PF02852"/>
    </source>
</evidence>
<proteinExistence type="inferred from homology"/>
<feature type="binding site" evidence="9">
    <location>
        <begin position="177"/>
        <end position="184"/>
    </location>
    <ligand>
        <name>NAD(+)</name>
        <dbReference type="ChEBI" id="CHEBI:57540"/>
    </ligand>
</feature>
<dbReference type="RefSeq" id="WP_068662395.1">
    <property type="nucleotide sequence ID" value="NZ_LYPB01000048.1"/>
</dbReference>
<keyword evidence="9" id="KW-0547">Nucleotide-binding</keyword>
<feature type="active site" description="Proton acceptor" evidence="8">
    <location>
        <position position="443"/>
    </location>
</feature>
<accession>A0A198AJ72</accession>
<dbReference type="PROSITE" id="PS00076">
    <property type="entry name" value="PYRIDINE_REDOX_1"/>
    <property type="match status" value="1"/>
</dbReference>
<feature type="domain" description="FAD/NAD(P)-binding" evidence="13">
    <location>
        <begin position="5"/>
        <end position="318"/>
    </location>
</feature>
<keyword evidence="9" id="KW-0520">NAD</keyword>
<dbReference type="SUPFAM" id="SSF51905">
    <property type="entry name" value="FAD/NAD(P)-binding domain"/>
    <property type="match status" value="1"/>
</dbReference>
<dbReference type="GO" id="GO:0016668">
    <property type="term" value="F:oxidoreductase activity, acting on a sulfur group of donors, NAD(P) as acceptor"/>
    <property type="evidence" value="ECO:0007669"/>
    <property type="project" value="InterPro"/>
</dbReference>
<dbReference type="Proteomes" id="UP000078454">
    <property type="component" value="Unassembled WGS sequence"/>
</dbReference>
<dbReference type="GO" id="GO:0003955">
    <property type="term" value="F:NAD(P)H dehydrogenase (quinone) activity"/>
    <property type="evidence" value="ECO:0007669"/>
    <property type="project" value="TreeGrafter"/>
</dbReference>
<evidence type="ECO:0000256" key="9">
    <source>
        <dbReference type="PIRSR" id="PIRSR000350-3"/>
    </source>
</evidence>
<evidence type="ECO:0000256" key="1">
    <source>
        <dbReference type="ARBA" id="ARBA00007532"/>
    </source>
</evidence>
<keyword evidence="2 11" id="KW-0285">Flavoprotein</keyword>
<evidence type="ECO:0000256" key="7">
    <source>
        <dbReference type="ARBA" id="ARBA00023284"/>
    </source>
</evidence>
<keyword evidence="5 11" id="KW-0560">Oxidoreductase</keyword>
<dbReference type="Pfam" id="PF07992">
    <property type="entry name" value="Pyr_redox_2"/>
    <property type="match status" value="1"/>
</dbReference>
<feature type="disulfide bond" description="Redox-active" evidence="10">
    <location>
        <begin position="43"/>
        <end position="48"/>
    </location>
</feature>
<gene>
    <name evidence="14" type="ORF">A8708_16500</name>
</gene>
<evidence type="ECO:0000313" key="14">
    <source>
        <dbReference type="EMBL" id="OAS21534.1"/>
    </source>
</evidence>
<organism evidence="14 15">
    <name type="scientific">Paenibacillus oryzisoli</name>
    <dbReference type="NCBI Taxonomy" id="1850517"/>
    <lineage>
        <taxon>Bacteria</taxon>
        <taxon>Bacillati</taxon>
        <taxon>Bacillota</taxon>
        <taxon>Bacilli</taxon>
        <taxon>Bacillales</taxon>
        <taxon>Paenibacillaceae</taxon>
        <taxon>Paenibacillus</taxon>
    </lineage>
</organism>